<dbReference type="Gene3D" id="3.40.50.720">
    <property type="entry name" value="NAD(P)-binding Rossmann-like Domain"/>
    <property type="match status" value="1"/>
</dbReference>
<feature type="domain" description="NAD(P)-binding" evidence="1">
    <location>
        <begin position="7"/>
        <end position="186"/>
    </location>
</feature>
<dbReference type="InterPro" id="IPR016040">
    <property type="entry name" value="NAD(P)-bd_dom"/>
</dbReference>
<dbReference type="RefSeq" id="WP_339615720.1">
    <property type="nucleotide sequence ID" value="NZ_AP031500.1"/>
</dbReference>
<keyword evidence="3" id="KW-1185">Reference proteome</keyword>
<comment type="caution">
    <text evidence="2">The sequence shown here is derived from an EMBL/GenBank/DDBJ whole genome shotgun (WGS) entry which is preliminary data.</text>
</comment>
<proteinExistence type="predicted"/>
<dbReference type="InterPro" id="IPR036291">
    <property type="entry name" value="NAD(P)-bd_dom_sf"/>
</dbReference>
<organism evidence="2 3">
    <name type="scientific">Gilvimarinus japonicus</name>
    <dbReference type="NCBI Taxonomy" id="1796469"/>
    <lineage>
        <taxon>Bacteria</taxon>
        <taxon>Pseudomonadati</taxon>
        <taxon>Pseudomonadota</taxon>
        <taxon>Gammaproteobacteria</taxon>
        <taxon>Cellvibrionales</taxon>
        <taxon>Cellvibrionaceae</taxon>
        <taxon>Gilvimarinus</taxon>
    </lineage>
</organism>
<dbReference type="EMBL" id="JBHRTL010000031">
    <property type="protein sequence ID" value="MFC3156556.1"/>
    <property type="molecule type" value="Genomic_DNA"/>
</dbReference>
<sequence length="208" mass="22310">MTTLIIGANGQIGQTLVKLLCERGERPRAMVRSAAPALEALGAEVVVANLEEDFEHAIKGCDKIVFSAGSGASTGADKTILVDMWSAMRAVDLAQKHNIKQFVMVSSRGAEDPNNGPAAIKHYSVCKKIADDHLLRSHVPYTIVRPGRLTNEPATGLLSTEMPNDKDAQIITREDVAGALAYCLDHKSTLGRIYPLVNGHDTFAAAFS</sequence>
<accession>A0ABV7HUP0</accession>
<dbReference type="Pfam" id="PF13460">
    <property type="entry name" value="NAD_binding_10"/>
    <property type="match status" value="1"/>
</dbReference>
<dbReference type="PANTHER" id="PTHR15020:SF50">
    <property type="entry name" value="UPF0659 PROTEIN YMR090W"/>
    <property type="match status" value="1"/>
</dbReference>
<dbReference type="SUPFAM" id="SSF51735">
    <property type="entry name" value="NAD(P)-binding Rossmann-fold domains"/>
    <property type="match status" value="1"/>
</dbReference>
<dbReference type="CDD" id="cd05243">
    <property type="entry name" value="SDR_a5"/>
    <property type="match status" value="1"/>
</dbReference>
<protein>
    <submittedName>
        <fullName evidence="2">SDR family oxidoreductase</fullName>
    </submittedName>
</protein>
<evidence type="ECO:0000313" key="3">
    <source>
        <dbReference type="Proteomes" id="UP001595548"/>
    </source>
</evidence>
<dbReference type="Proteomes" id="UP001595548">
    <property type="component" value="Unassembled WGS sequence"/>
</dbReference>
<gene>
    <name evidence="2" type="ORF">ACFOEB_15190</name>
</gene>
<name>A0ABV7HUP0_9GAMM</name>
<dbReference type="PANTHER" id="PTHR15020">
    <property type="entry name" value="FLAVIN REDUCTASE-RELATED"/>
    <property type="match status" value="1"/>
</dbReference>
<evidence type="ECO:0000313" key="2">
    <source>
        <dbReference type="EMBL" id="MFC3156556.1"/>
    </source>
</evidence>
<reference evidence="3" key="1">
    <citation type="journal article" date="2019" name="Int. J. Syst. Evol. Microbiol.">
        <title>The Global Catalogue of Microorganisms (GCM) 10K type strain sequencing project: providing services to taxonomists for standard genome sequencing and annotation.</title>
        <authorList>
            <consortium name="The Broad Institute Genomics Platform"/>
            <consortium name="The Broad Institute Genome Sequencing Center for Infectious Disease"/>
            <person name="Wu L."/>
            <person name="Ma J."/>
        </authorList>
    </citation>
    <scope>NUCLEOTIDE SEQUENCE [LARGE SCALE GENOMIC DNA]</scope>
    <source>
        <strain evidence="3">KCTC 52141</strain>
    </source>
</reference>
<evidence type="ECO:0000259" key="1">
    <source>
        <dbReference type="Pfam" id="PF13460"/>
    </source>
</evidence>